<dbReference type="InterPro" id="IPR057684">
    <property type="entry name" value="DUF7924"/>
</dbReference>
<organism evidence="2 3">
    <name type="scientific">Diaporthe helianthi</name>
    <dbReference type="NCBI Taxonomy" id="158607"/>
    <lineage>
        <taxon>Eukaryota</taxon>
        <taxon>Fungi</taxon>
        <taxon>Dikarya</taxon>
        <taxon>Ascomycota</taxon>
        <taxon>Pezizomycotina</taxon>
        <taxon>Sordariomycetes</taxon>
        <taxon>Sordariomycetidae</taxon>
        <taxon>Diaporthales</taxon>
        <taxon>Diaporthaceae</taxon>
        <taxon>Diaporthe</taxon>
    </lineage>
</organism>
<comment type="caution">
    <text evidence="2">The sequence shown here is derived from an EMBL/GenBank/DDBJ whole genome shotgun (WGS) entry which is preliminary data.</text>
</comment>
<dbReference type="OrthoDB" id="5336565at2759"/>
<accession>A0A2P5HJB3</accession>
<dbReference type="InParanoid" id="A0A2P5HJB3"/>
<dbReference type="Pfam" id="PF25545">
    <property type="entry name" value="DUF7924"/>
    <property type="match status" value="1"/>
</dbReference>
<keyword evidence="3" id="KW-1185">Reference proteome</keyword>
<reference evidence="2" key="1">
    <citation type="submission" date="2017-09" db="EMBL/GenBank/DDBJ databases">
        <title>Polyketide synthases of a Diaporthe helianthi virulent isolate.</title>
        <authorList>
            <person name="Baroncelli R."/>
        </authorList>
    </citation>
    <scope>NUCLEOTIDE SEQUENCE [LARGE SCALE GENOMIC DNA]</scope>
    <source>
        <strain evidence="2">7/96</strain>
    </source>
</reference>
<proteinExistence type="predicted"/>
<sequence>MFQETNAQAEDEDDVLADIIPTIAGTREANYPSARNTVLGHLDPLTDGTIILPKPDIYYSAAPEQLDSTIRKELGRCIVPSTTIDKPIAPNFFLEAKGPDGSAAVMMRQVRYDGAVGARAMHSLQNYGQDSEGPVYDDQPYTYSSTYHNGQLQLFAHHTTAPATSGSRPEYHTNQLRTFSMTDIRETFVQGATAFRNLRDLAKKHRDTFIQAANSRHDARLAST</sequence>
<dbReference type="EMBL" id="MAVT02001678">
    <property type="protein sequence ID" value="POS70334.1"/>
    <property type="molecule type" value="Genomic_DNA"/>
</dbReference>
<dbReference type="Proteomes" id="UP000094444">
    <property type="component" value="Unassembled WGS sequence"/>
</dbReference>
<dbReference type="AlphaFoldDB" id="A0A2P5HJB3"/>
<evidence type="ECO:0000313" key="2">
    <source>
        <dbReference type="EMBL" id="POS70334.1"/>
    </source>
</evidence>
<dbReference type="STRING" id="158607.A0A2P5HJB3"/>
<name>A0A2P5HJB3_DIAHE</name>
<feature type="domain" description="DUF7924" evidence="1">
    <location>
        <begin position="44"/>
        <end position="204"/>
    </location>
</feature>
<protein>
    <recommendedName>
        <fullName evidence="1">DUF7924 domain-containing protein</fullName>
    </recommendedName>
</protein>
<evidence type="ECO:0000259" key="1">
    <source>
        <dbReference type="Pfam" id="PF25545"/>
    </source>
</evidence>
<evidence type="ECO:0000313" key="3">
    <source>
        <dbReference type="Proteomes" id="UP000094444"/>
    </source>
</evidence>
<gene>
    <name evidence="2" type="ORF">DHEL01_v211272</name>
</gene>